<dbReference type="InterPro" id="IPR036397">
    <property type="entry name" value="RNaseH_sf"/>
</dbReference>
<evidence type="ECO:0000259" key="1">
    <source>
        <dbReference type="SMART" id="SM00474"/>
    </source>
</evidence>
<dbReference type="Pfam" id="PF01612">
    <property type="entry name" value="DNA_pol_A_exo1"/>
    <property type="match status" value="1"/>
</dbReference>
<dbReference type="SUPFAM" id="SSF53098">
    <property type="entry name" value="Ribonuclease H-like"/>
    <property type="match status" value="1"/>
</dbReference>
<dbReference type="GeneID" id="94288653"/>
<dbReference type="GO" id="GO:0008408">
    <property type="term" value="F:3'-5' exonuclease activity"/>
    <property type="evidence" value="ECO:0007669"/>
    <property type="project" value="InterPro"/>
</dbReference>
<sequence length="400" mass="44482">MSLPSPIETPPQTWAVSWFPEDGWGYDAWMAGFLVDGVTDGSAASAGLCIGAVHNGFSNGGLDGDDSWHAPLVHGPHTSPPHTSYVSALPNYPVTHELASQQVFLPLGYGYPEDLGGGEYEYSDCGLVSGYAASKHNFGRDTQYSGYIPQEIECVENMVRLDYVCREILSEAEVLRRERQYCSEDTEGKMPHWCSKLTVALDLEGRSLGRAGSICIITLATYTTVYIIDMILLGDAALRTGSALKRVLESQEIIKLMFDCRADCDALYFLYHVRLQNVCDLQISSCFALFPRARLLPGMKGVFLALGIFTDEDTTIKNAGRQLFNPECGGSFDRWEERPLTDILVQYCAVDVKYFFLAELMLWDYVEQGCRLGEERLASVCNGTFCGYSKNKAKRDFRIV</sequence>
<evidence type="ECO:0000313" key="3">
    <source>
        <dbReference type="Proteomes" id="UP000674318"/>
    </source>
</evidence>
<dbReference type="Gene3D" id="3.30.420.10">
    <property type="entry name" value="Ribonuclease H-like superfamily/Ribonuclease H"/>
    <property type="match status" value="1"/>
</dbReference>
<dbReference type="GO" id="GO:0003676">
    <property type="term" value="F:nucleic acid binding"/>
    <property type="evidence" value="ECO:0007669"/>
    <property type="project" value="InterPro"/>
</dbReference>
<dbReference type="KEGG" id="phet:94288653"/>
<dbReference type="GO" id="GO:0006139">
    <property type="term" value="P:nucleobase-containing compound metabolic process"/>
    <property type="evidence" value="ECO:0007669"/>
    <property type="project" value="InterPro"/>
</dbReference>
<dbReference type="Proteomes" id="UP000674318">
    <property type="component" value="Chromosome 32"/>
</dbReference>
<gene>
    <name evidence="2" type="ORF">JKF63_02551</name>
</gene>
<evidence type="ECO:0000313" key="2">
    <source>
        <dbReference type="EMBL" id="KAG5496250.1"/>
    </source>
</evidence>
<dbReference type="OrthoDB" id="265216at2759"/>
<comment type="caution">
    <text evidence="2">The sequence shown here is derived from an EMBL/GenBank/DDBJ whole genome shotgun (WGS) entry which is preliminary data.</text>
</comment>
<name>A0A836L6B1_9TRYP</name>
<protein>
    <recommendedName>
        <fullName evidence="1">3'-5' exonuclease domain-containing protein</fullName>
    </recommendedName>
</protein>
<dbReference type="InterPro" id="IPR002562">
    <property type="entry name" value="3'-5'_exonuclease_dom"/>
</dbReference>
<feature type="domain" description="3'-5' exonuclease" evidence="1">
    <location>
        <begin position="179"/>
        <end position="367"/>
    </location>
</feature>
<dbReference type="EMBL" id="JAFJZO010000032">
    <property type="protein sequence ID" value="KAG5496250.1"/>
    <property type="molecule type" value="Genomic_DNA"/>
</dbReference>
<reference evidence="2 3" key="1">
    <citation type="submission" date="2021-02" db="EMBL/GenBank/DDBJ databases">
        <title>Porcisia hertigi Genome sequencing and assembly.</title>
        <authorList>
            <person name="Almutairi H."/>
            <person name="Gatherer D."/>
        </authorList>
    </citation>
    <scope>NUCLEOTIDE SEQUENCE [LARGE SCALE GENOMIC DNA]</scope>
    <source>
        <strain evidence="2 3">C119</strain>
    </source>
</reference>
<dbReference type="InterPro" id="IPR012337">
    <property type="entry name" value="RNaseH-like_sf"/>
</dbReference>
<keyword evidence="3" id="KW-1185">Reference proteome</keyword>
<accession>A0A836L6B1</accession>
<dbReference type="AlphaFoldDB" id="A0A836L6B1"/>
<dbReference type="SMART" id="SM00474">
    <property type="entry name" value="35EXOc"/>
    <property type="match status" value="1"/>
</dbReference>
<dbReference type="PANTHER" id="PTHR46814">
    <property type="entry name" value="EGALITARIAN, ISOFORM B"/>
    <property type="match status" value="1"/>
</dbReference>
<proteinExistence type="predicted"/>
<dbReference type="RefSeq" id="XP_067754733.1">
    <property type="nucleotide sequence ID" value="XM_067898576.1"/>
</dbReference>
<organism evidence="2 3">
    <name type="scientific">Porcisia hertigi</name>
    <dbReference type="NCBI Taxonomy" id="2761500"/>
    <lineage>
        <taxon>Eukaryota</taxon>
        <taxon>Discoba</taxon>
        <taxon>Euglenozoa</taxon>
        <taxon>Kinetoplastea</taxon>
        <taxon>Metakinetoplastina</taxon>
        <taxon>Trypanosomatida</taxon>
        <taxon>Trypanosomatidae</taxon>
        <taxon>Leishmaniinae</taxon>
        <taxon>Porcisia</taxon>
    </lineage>
</organism>
<dbReference type="PANTHER" id="PTHR46814:SF1">
    <property type="entry name" value="EGALITARIAN, ISOFORM B"/>
    <property type="match status" value="1"/>
</dbReference>